<evidence type="ECO:0000313" key="1">
    <source>
        <dbReference type="EMBL" id="CAE2252673.1"/>
    </source>
</evidence>
<organism evidence="1">
    <name type="scientific">Odontella aurita</name>
    <dbReference type="NCBI Taxonomy" id="265563"/>
    <lineage>
        <taxon>Eukaryota</taxon>
        <taxon>Sar</taxon>
        <taxon>Stramenopiles</taxon>
        <taxon>Ochrophyta</taxon>
        <taxon>Bacillariophyta</taxon>
        <taxon>Mediophyceae</taxon>
        <taxon>Biddulphiophycidae</taxon>
        <taxon>Eupodiscales</taxon>
        <taxon>Odontellaceae</taxon>
        <taxon>Odontella</taxon>
    </lineage>
</organism>
<gene>
    <name evidence="1" type="ORF">OAUR00152_LOCUS22152</name>
</gene>
<dbReference type="EMBL" id="HBKQ01032436">
    <property type="protein sequence ID" value="CAE2252673.1"/>
    <property type="molecule type" value="Transcribed_RNA"/>
</dbReference>
<reference evidence="1" key="1">
    <citation type="submission" date="2021-01" db="EMBL/GenBank/DDBJ databases">
        <authorList>
            <person name="Corre E."/>
            <person name="Pelletier E."/>
            <person name="Niang G."/>
            <person name="Scheremetjew M."/>
            <person name="Finn R."/>
            <person name="Kale V."/>
            <person name="Holt S."/>
            <person name="Cochrane G."/>
            <person name="Meng A."/>
            <person name="Brown T."/>
            <person name="Cohen L."/>
        </authorList>
    </citation>
    <scope>NUCLEOTIDE SEQUENCE</scope>
    <source>
        <strain evidence="1">Isolate 1302-5</strain>
    </source>
</reference>
<proteinExistence type="predicted"/>
<name>A0A7S4J5N9_9STRA</name>
<dbReference type="AlphaFoldDB" id="A0A7S4J5N9"/>
<accession>A0A7S4J5N9</accession>
<protein>
    <submittedName>
        <fullName evidence="1">Uncharacterized protein</fullName>
    </submittedName>
</protein>
<sequence>MRAEPSRYVISSSFVKISISPRDVRVALRVARGGVFPPYLGVLGSNPGEDGIFRKPSTRRVECNGGGSLQQPQQTFKLWWADRVLLGTPTPSPALTAVLAVFFLLGQPID</sequence>